<protein>
    <submittedName>
        <fullName evidence="2">Intracellular sulfur oxidation DsrE/DsrF family protein</fullName>
    </submittedName>
</protein>
<evidence type="ECO:0000313" key="2">
    <source>
        <dbReference type="EMBL" id="PWK42811.1"/>
    </source>
</evidence>
<dbReference type="PANTHER" id="PTHR37691:SF1">
    <property type="entry name" value="BLR3518 PROTEIN"/>
    <property type="match status" value="1"/>
</dbReference>
<name>A0A316F7T9_9GAMM</name>
<keyword evidence="3" id="KW-1185">Reference proteome</keyword>
<dbReference type="InterPro" id="IPR027396">
    <property type="entry name" value="DsrEFH-like"/>
</dbReference>
<accession>A0A316F7T9</accession>
<evidence type="ECO:0000256" key="1">
    <source>
        <dbReference type="SAM" id="SignalP"/>
    </source>
</evidence>
<sequence>MKFLIIMIACINICFASEAFTTGPVIKNYGKKAEVIQTNSVDSTSVFKVAFDVADQSKEKQHNRHFESLARFMNMHVAAGVKQDNIKLALVVHGKAGYDLLTDEQHEKQFGYNNSSKALLTELMTNNVRVIICGQSAAYLGIKNEHLLDGVEIALSAMTAHALLQQQGYTVNPF</sequence>
<dbReference type="Gene3D" id="3.40.1260.10">
    <property type="entry name" value="DsrEFH-like"/>
    <property type="match status" value="1"/>
</dbReference>
<organism evidence="2 3">
    <name type="scientific">Pleionea mediterranea</name>
    <dbReference type="NCBI Taxonomy" id="523701"/>
    <lineage>
        <taxon>Bacteria</taxon>
        <taxon>Pseudomonadati</taxon>
        <taxon>Pseudomonadota</taxon>
        <taxon>Gammaproteobacteria</taxon>
        <taxon>Oceanospirillales</taxon>
        <taxon>Pleioneaceae</taxon>
        <taxon>Pleionea</taxon>
    </lineage>
</organism>
<dbReference type="PANTHER" id="PTHR37691">
    <property type="entry name" value="BLR3518 PROTEIN"/>
    <property type="match status" value="1"/>
</dbReference>
<dbReference type="RefSeq" id="WP_109765078.1">
    <property type="nucleotide sequence ID" value="NZ_QGGU01000017.1"/>
</dbReference>
<proteinExistence type="predicted"/>
<comment type="caution">
    <text evidence="2">The sequence shown here is derived from an EMBL/GenBank/DDBJ whole genome shotgun (WGS) entry which is preliminary data.</text>
</comment>
<dbReference type="SUPFAM" id="SSF75169">
    <property type="entry name" value="DsrEFH-like"/>
    <property type="match status" value="1"/>
</dbReference>
<dbReference type="OrthoDB" id="7206705at2"/>
<dbReference type="AlphaFoldDB" id="A0A316F7T9"/>
<dbReference type="EMBL" id="QGGU01000017">
    <property type="protein sequence ID" value="PWK42811.1"/>
    <property type="molecule type" value="Genomic_DNA"/>
</dbReference>
<gene>
    <name evidence="2" type="ORF">C8D97_11713</name>
</gene>
<dbReference type="Pfam" id="PF02635">
    <property type="entry name" value="DsrE"/>
    <property type="match status" value="1"/>
</dbReference>
<reference evidence="2 3" key="1">
    <citation type="submission" date="2018-05" db="EMBL/GenBank/DDBJ databases">
        <title>Genomic Encyclopedia of Type Strains, Phase IV (KMG-IV): sequencing the most valuable type-strain genomes for metagenomic binning, comparative biology and taxonomic classification.</title>
        <authorList>
            <person name="Goeker M."/>
        </authorList>
    </citation>
    <scope>NUCLEOTIDE SEQUENCE [LARGE SCALE GENOMIC DNA]</scope>
    <source>
        <strain evidence="2 3">DSM 25350</strain>
    </source>
</reference>
<keyword evidence="1" id="KW-0732">Signal</keyword>
<dbReference type="Proteomes" id="UP000245790">
    <property type="component" value="Unassembled WGS sequence"/>
</dbReference>
<feature type="chain" id="PRO_5016347928" evidence="1">
    <location>
        <begin position="20"/>
        <end position="174"/>
    </location>
</feature>
<feature type="signal peptide" evidence="1">
    <location>
        <begin position="1"/>
        <end position="19"/>
    </location>
</feature>
<evidence type="ECO:0000313" key="3">
    <source>
        <dbReference type="Proteomes" id="UP000245790"/>
    </source>
</evidence>
<dbReference type="InterPro" id="IPR003787">
    <property type="entry name" value="Sulphur_relay_DsrE/F-like"/>
</dbReference>